<dbReference type="Gene3D" id="3.40.50.880">
    <property type="match status" value="1"/>
</dbReference>
<evidence type="ECO:0000313" key="9">
    <source>
        <dbReference type="Proteomes" id="UP000628137"/>
    </source>
</evidence>
<keyword evidence="5" id="KW-0732">Signal</keyword>
<dbReference type="Pfam" id="PF00395">
    <property type="entry name" value="SLH"/>
    <property type="match status" value="2"/>
</dbReference>
<name>A0A923K743_9PSED</name>
<sequence length="589" mass="62087">MNTPLNAGAMIAALLLSCASPAALAEGNLLAVGGMLRASNLPVYDKFIELAGGRQDARIVIVPTASGSLSSSNRFMAELVALGVAAKRISIVGVDKLNYQRTMNDAAVVEPLRGASGVWFVGGDQARIARALFNADGSPSLLMQAVRSVYDRGGVVGGTSAGASVLGGQMPTAFGVVMDTLDFGVASKADQRGTALLKGAGLFKGGVIDQHLDQIEETSTGRVARMAAYLTGGTLNRGFGLDTNTAMWVNPQGQVQVLGEGYLTVMDTRQAEKSFGLYGTRLSNVRLAMLSHGDRYDLASGKVQPAPGKAVIQAGSEYLSGNQLITDLSGVSAIDRAVIYGLADNTASRQLGLMTRYNPLNGYHYGYRFEFSKTADFSAYSQVHDALTQYSVGGVRLDIRPVNATLGEPATSAPTDAGSGSSGDAIRAISFRGLMTLNAGNAFEPGRPITRLELANALQMTLAAEPRRDRLPALTDVGAEHPLRDQLDVVLSNGWMSSSEPFSVNQLVSRKEWALACRALVERYQGIRLNRTVALSDIGGLAKAYADAATLTVGEGWLQAEQGRFNPQAPVTRAEVAQVLAKVVGLQPL</sequence>
<dbReference type="RefSeq" id="WP_186604252.1">
    <property type="nucleotide sequence ID" value="NZ_JABWRP020000022.1"/>
</dbReference>
<dbReference type="EMBL" id="JABWRP020000022">
    <property type="protein sequence ID" value="MBV4543853.1"/>
    <property type="molecule type" value="Genomic_DNA"/>
</dbReference>
<organism evidence="7">
    <name type="scientific">Pseudomonas vlassakiae</name>
    <dbReference type="NCBI Taxonomy" id="485888"/>
    <lineage>
        <taxon>Bacteria</taxon>
        <taxon>Pseudomonadati</taxon>
        <taxon>Pseudomonadota</taxon>
        <taxon>Gammaproteobacteria</taxon>
        <taxon>Pseudomonadales</taxon>
        <taxon>Pseudomonadaceae</taxon>
        <taxon>Pseudomonas</taxon>
    </lineage>
</organism>
<dbReference type="AlphaFoldDB" id="A0A923K743"/>
<evidence type="ECO:0000313" key="8">
    <source>
        <dbReference type="EMBL" id="MBV4543853.1"/>
    </source>
</evidence>
<evidence type="ECO:0000313" key="7">
    <source>
        <dbReference type="EMBL" id="MBC3473342.1"/>
    </source>
</evidence>
<evidence type="ECO:0000256" key="2">
    <source>
        <dbReference type="ARBA" id="ARBA00022670"/>
    </source>
</evidence>
<feature type="chain" id="PRO_5044697157" evidence="5">
    <location>
        <begin position="26"/>
        <end position="589"/>
    </location>
</feature>
<dbReference type="PROSITE" id="PS51272">
    <property type="entry name" value="SLH"/>
    <property type="match status" value="1"/>
</dbReference>
<keyword evidence="4" id="KW-0720">Serine protease</keyword>
<reference evidence="7 9" key="1">
    <citation type="journal article" date="2020" name="Microorganisms">
        <title>Reliable Identification of Environmental Pseudomonas Isolates Using the rpoD Gene.</title>
        <authorList>
            <consortium name="The Broad Institute Genome Sequencing Platform"/>
            <person name="Girard L."/>
            <person name="Lood C."/>
            <person name="Rokni-Zadeh H."/>
            <person name="van Noort V."/>
            <person name="Lavigne R."/>
            <person name="De Mot R."/>
        </authorList>
    </citation>
    <scope>NUCLEOTIDE SEQUENCE</scope>
    <source>
        <strain evidence="7 9">RW4S2</strain>
    </source>
</reference>
<feature type="signal peptide" evidence="5">
    <location>
        <begin position="1"/>
        <end position="25"/>
    </location>
</feature>
<protein>
    <submittedName>
        <fullName evidence="7">Cyanophycinase</fullName>
    </submittedName>
</protein>
<gene>
    <name evidence="8" type="ORF">HU738_022620</name>
    <name evidence="7" type="ORF">HU738_22540</name>
</gene>
<proteinExistence type="inferred from homology"/>
<evidence type="ECO:0000256" key="3">
    <source>
        <dbReference type="ARBA" id="ARBA00022801"/>
    </source>
</evidence>
<feature type="domain" description="SLH" evidence="6">
    <location>
        <begin position="529"/>
        <end position="589"/>
    </location>
</feature>
<comment type="caution">
    <text evidence="7">The sequence shown here is derived from an EMBL/GenBank/DDBJ whole genome shotgun (WGS) entry which is preliminary data.</text>
</comment>
<dbReference type="GO" id="GO:0008236">
    <property type="term" value="F:serine-type peptidase activity"/>
    <property type="evidence" value="ECO:0007669"/>
    <property type="project" value="UniProtKB-KW"/>
</dbReference>
<keyword evidence="9" id="KW-1185">Reference proteome</keyword>
<keyword evidence="3" id="KW-0378">Hydrolase</keyword>
<dbReference type="SUPFAM" id="SSF52317">
    <property type="entry name" value="Class I glutamine amidotransferase-like"/>
    <property type="match status" value="1"/>
</dbReference>
<dbReference type="PANTHER" id="PTHR36175">
    <property type="entry name" value="CYANOPHYCINASE"/>
    <property type="match status" value="1"/>
</dbReference>
<dbReference type="InterPro" id="IPR029062">
    <property type="entry name" value="Class_I_gatase-like"/>
</dbReference>
<evidence type="ECO:0000256" key="4">
    <source>
        <dbReference type="ARBA" id="ARBA00022825"/>
    </source>
</evidence>
<dbReference type="InterPro" id="IPR001119">
    <property type="entry name" value="SLH_dom"/>
</dbReference>
<reference evidence="7" key="2">
    <citation type="submission" date="2020-07" db="EMBL/GenBank/DDBJ databases">
        <authorList>
            <person name="Lood C."/>
            <person name="Girard L."/>
        </authorList>
    </citation>
    <scope>NUCLEOTIDE SEQUENCE</scope>
    <source>
        <strain evidence="7">RW4S2</strain>
    </source>
</reference>
<dbReference type="EMBL" id="JABWRP010000026">
    <property type="protein sequence ID" value="MBC3473342.1"/>
    <property type="molecule type" value="Genomic_DNA"/>
</dbReference>
<reference evidence="8" key="3">
    <citation type="submission" date="2021-06" db="EMBL/GenBank/DDBJ databases">
        <title>Updating the genus Pseudomonas: Description of 43 new species and partition of the Pseudomonas putida group.</title>
        <authorList>
            <person name="Girard L."/>
            <person name="Lood C."/>
            <person name="Vandamme P."/>
            <person name="Rokni-Zadeh H."/>
            <person name="Van Noort V."/>
            <person name="Hofte M."/>
            <person name="Lavigne R."/>
            <person name="De Mot R."/>
        </authorList>
    </citation>
    <scope>NUCLEOTIDE SEQUENCE</scope>
    <source>
        <strain evidence="8">RW4S2</strain>
    </source>
</reference>
<evidence type="ECO:0000259" key="6">
    <source>
        <dbReference type="PROSITE" id="PS51272"/>
    </source>
</evidence>
<dbReference type="Pfam" id="PF03575">
    <property type="entry name" value="Peptidase_S51"/>
    <property type="match status" value="1"/>
</dbReference>
<comment type="similarity">
    <text evidence="1">Belongs to the peptidase S51 family.</text>
</comment>
<evidence type="ECO:0000256" key="5">
    <source>
        <dbReference type="SAM" id="SignalP"/>
    </source>
</evidence>
<dbReference type="Proteomes" id="UP000628137">
    <property type="component" value="Unassembled WGS sequence"/>
</dbReference>
<keyword evidence="2" id="KW-0645">Protease</keyword>
<accession>A0A923K743</accession>
<dbReference type="CDD" id="cd03145">
    <property type="entry name" value="GAT1_cyanophycinase"/>
    <property type="match status" value="1"/>
</dbReference>
<dbReference type="GO" id="GO:0006508">
    <property type="term" value="P:proteolysis"/>
    <property type="evidence" value="ECO:0007669"/>
    <property type="project" value="UniProtKB-KW"/>
</dbReference>
<dbReference type="PANTHER" id="PTHR36175:SF1">
    <property type="entry name" value="CYANOPHYCINASE"/>
    <property type="match status" value="1"/>
</dbReference>
<dbReference type="InterPro" id="IPR005320">
    <property type="entry name" value="Peptidase_S51"/>
</dbReference>
<evidence type="ECO:0000256" key="1">
    <source>
        <dbReference type="ARBA" id="ARBA00006534"/>
    </source>
</evidence>